<keyword evidence="1" id="KW-1133">Transmembrane helix</keyword>
<dbReference type="Pfam" id="PF11376">
    <property type="entry name" value="DUF3179"/>
    <property type="match status" value="1"/>
</dbReference>
<reference evidence="2 3" key="1">
    <citation type="submission" date="2019-12" db="EMBL/GenBank/DDBJ databases">
        <title>Spirosoma sp. HMF4905 genome sequencing and assembly.</title>
        <authorList>
            <person name="Kang H."/>
            <person name="Cha I."/>
            <person name="Kim H."/>
            <person name="Joh K."/>
        </authorList>
    </citation>
    <scope>NUCLEOTIDE SEQUENCE [LARGE SCALE GENOMIC DNA]</scope>
    <source>
        <strain evidence="2 3">HMF4905</strain>
    </source>
</reference>
<keyword evidence="1" id="KW-0472">Membrane</keyword>
<gene>
    <name evidence="2" type="ORF">GO755_17800</name>
</gene>
<dbReference type="EMBL" id="WPIN01000006">
    <property type="protein sequence ID" value="MVM31908.1"/>
    <property type="molecule type" value="Genomic_DNA"/>
</dbReference>
<dbReference type="AlphaFoldDB" id="A0A7K1SDY2"/>
<keyword evidence="1" id="KW-0812">Transmembrane</keyword>
<feature type="transmembrane region" description="Helical" evidence="1">
    <location>
        <begin position="59"/>
        <end position="78"/>
    </location>
</feature>
<dbReference type="RefSeq" id="WP_157586543.1">
    <property type="nucleotide sequence ID" value="NZ_WPIN01000006.1"/>
</dbReference>
<protein>
    <submittedName>
        <fullName evidence="2">DUF3179 domain-containing protein</fullName>
    </submittedName>
</protein>
<sequence>MKRPFLFFLLPILLLIIAEVLSVYFIMPFPGSQLGLAETEAGPASLGRVELGYWLHKNIGWMRVVGLLLLAYPAFLIISKPRRVWQRYVAGILLLAYGVVLYQVNMEMMADHMFLQPIHKRVVPMSENKIPLNKLVVGFESMGEATAYPLQLIGYHHQVRDTVGGESIMVTYCTVCRTGRVFSPLVRGQADEFRLVGMDHFNAMFEDKRTGSWWRQATGEAIVGPLKGQSLTELTGRQMTLGEWAAEHPNTHVLQADPTFAEEFEHMKAYDRGLSKGKLTRRDSASWKPKSWVIGVERAGFSKAYDWNTLETKRILSDVVGGEPLVLTMAPDSVSFGAWSRRVGVQTLNFQYANKKLTDKETGSVWTWRGHCIAGSLAGRHLASIPKAHQEFWHSWRSFHPDTKQYDPGN</sequence>
<dbReference type="InterPro" id="IPR021516">
    <property type="entry name" value="DUF3179"/>
</dbReference>
<dbReference type="Proteomes" id="UP000436006">
    <property type="component" value="Unassembled WGS sequence"/>
</dbReference>
<comment type="caution">
    <text evidence="2">The sequence shown here is derived from an EMBL/GenBank/DDBJ whole genome shotgun (WGS) entry which is preliminary data.</text>
</comment>
<keyword evidence="3" id="KW-1185">Reference proteome</keyword>
<name>A0A7K1SDY2_9BACT</name>
<evidence type="ECO:0000313" key="2">
    <source>
        <dbReference type="EMBL" id="MVM31908.1"/>
    </source>
</evidence>
<evidence type="ECO:0000256" key="1">
    <source>
        <dbReference type="SAM" id="Phobius"/>
    </source>
</evidence>
<organism evidence="2 3">
    <name type="scientific">Spirosoma arboris</name>
    <dbReference type="NCBI Taxonomy" id="2682092"/>
    <lineage>
        <taxon>Bacteria</taxon>
        <taxon>Pseudomonadati</taxon>
        <taxon>Bacteroidota</taxon>
        <taxon>Cytophagia</taxon>
        <taxon>Cytophagales</taxon>
        <taxon>Cytophagaceae</taxon>
        <taxon>Spirosoma</taxon>
    </lineage>
</organism>
<proteinExistence type="predicted"/>
<feature type="transmembrane region" description="Helical" evidence="1">
    <location>
        <begin position="85"/>
        <end position="104"/>
    </location>
</feature>
<evidence type="ECO:0000313" key="3">
    <source>
        <dbReference type="Proteomes" id="UP000436006"/>
    </source>
</evidence>
<accession>A0A7K1SDY2</accession>